<dbReference type="GO" id="GO:0006355">
    <property type="term" value="P:regulation of DNA-templated transcription"/>
    <property type="evidence" value="ECO:0007669"/>
    <property type="project" value="InterPro"/>
</dbReference>
<gene>
    <name evidence="6" type="ORF">SAMN05216490_2341</name>
</gene>
<dbReference type="PANTHER" id="PTHR44688">
    <property type="entry name" value="DNA-BINDING TRANSCRIPTIONAL ACTIVATOR DEVR_DOSR"/>
    <property type="match status" value="1"/>
</dbReference>
<dbReference type="Gene3D" id="1.10.10.10">
    <property type="entry name" value="Winged helix-like DNA-binding domain superfamily/Winged helix DNA-binding domain"/>
    <property type="match status" value="1"/>
</dbReference>
<keyword evidence="2" id="KW-0238">DNA-binding</keyword>
<dbReference type="InterPro" id="IPR000792">
    <property type="entry name" value="Tscrpt_reg_LuxR_C"/>
</dbReference>
<evidence type="ECO:0000256" key="3">
    <source>
        <dbReference type="ARBA" id="ARBA00023163"/>
    </source>
</evidence>
<dbReference type="InterPro" id="IPR016032">
    <property type="entry name" value="Sig_transdc_resp-reg_C-effctor"/>
</dbReference>
<organism evidence="6 7">
    <name type="scientific">Mucilaginibacter mallensis</name>
    <dbReference type="NCBI Taxonomy" id="652787"/>
    <lineage>
        <taxon>Bacteria</taxon>
        <taxon>Pseudomonadati</taxon>
        <taxon>Bacteroidota</taxon>
        <taxon>Sphingobacteriia</taxon>
        <taxon>Sphingobacteriales</taxon>
        <taxon>Sphingobacteriaceae</taxon>
        <taxon>Mucilaginibacter</taxon>
    </lineage>
</organism>
<keyword evidence="3" id="KW-0804">Transcription</keyword>
<dbReference type="PANTHER" id="PTHR44688:SF16">
    <property type="entry name" value="DNA-BINDING TRANSCRIPTIONAL ACTIVATOR DEVR_DOSR"/>
    <property type="match status" value="1"/>
</dbReference>
<dbReference type="Pfam" id="PF00196">
    <property type="entry name" value="GerE"/>
    <property type="match status" value="1"/>
</dbReference>
<keyword evidence="4" id="KW-1133">Transmembrane helix</keyword>
<dbReference type="OrthoDB" id="9807565at2"/>
<feature type="domain" description="HTH luxR-type" evidence="5">
    <location>
        <begin position="73"/>
        <end position="138"/>
    </location>
</feature>
<dbReference type="AlphaFoldDB" id="A0A1H1X2Y0"/>
<keyword evidence="4" id="KW-0472">Membrane</keyword>
<dbReference type="SMART" id="SM00421">
    <property type="entry name" value="HTH_LUXR"/>
    <property type="match status" value="1"/>
</dbReference>
<dbReference type="CDD" id="cd06170">
    <property type="entry name" value="LuxR_C_like"/>
    <property type="match status" value="1"/>
</dbReference>
<feature type="transmembrane region" description="Helical" evidence="4">
    <location>
        <begin position="36"/>
        <end position="56"/>
    </location>
</feature>
<dbReference type="PROSITE" id="PS00622">
    <property type="entry name" value="HTH_LUXR_1"/>
    <property type="match status" value="1"/>
</dbReference>
<dbReference type="STRING" id="652787.SAMN05216490_2341"/>
<dbReference type="RefSeq" id="WP_091372651.1">
    <property type="nucleotide sequence ID" value="NZ_LT629740.1"/>
</dbReference>
<evidence type="ECO:0000313" key="7">
    <source>
        <dbReference type="Proteomes" id="UP000199679"/>
    </source>
</evidence>
<dbReference type="GO" id="GO:0003677">
    <property type="term" value="F:DNA binding"/>
    <property type="evidence" value="ECO:0007669"/>
    <property type="project" value="UniProtKB-KW"/>
</dbReference>
<evidence type="ECO:0000256" key="4">
    <source>
        <dbReference type="SAM" id="Phobius"/>
    </source>
</evidence>
<sequence length="141" mass="15753">MKQLIISFELLIIAILVLLLLARVDQFYSASIDDIWIVVFSLAFITTGVIIIKSVIKKHSSIVQQRPSLINHDQMAKAGISDREGEILLLIDEGLSNEQIAGKLFIAESTVKRHLTRVSKKLHTDCRTGSVKKAKEMSILL</sequence>
<evidence type="ECO:0000259" key="5">
    <source>
        <dbReference type="PROSITE" id="PS50043"/>
    </source>
</evidence>
<evidence type="ECO:0000256" key="2">
    <source>
        <dbReference type="ARBA" id="ARBA00023125"/>
    </source>
</evidence>
<protein>
    <submittedName>
        <fullName evidence="6">Regulatory protein, luxR family</fullName>
    </submittedName>
</protein>
<accession>A0A1H1X2Y0</accession>
<name>A0A1H1X2Y0_MUCMA</name>
<evidence type="ECO:0000256" key="1">
    <source>
        <dbReference type="ARBA" id="ARBA00023015"/>
    </source>
</evidence>
<dbReference type="PROSITE" id="PS50043">
    <property type="entry name" value="HTH_LUXR_2"/>
    <property type="match status" value="1"/>
</dbReference>
<keyword evidence="7" id="KW-1185">Reference proteome</keyword>
<keyword evidence="1" id="KW-0805">Transcription regulation</keyword>
<keyword evidence="4" id="KW-0812">Transmembrane</keyword>
<dbReference type="PRINTS" id="PR00038">
    <property type="entry name" value="HTHLUXR"/>
</dbReference>
<dbReference type="SUPFAM" id="SSF46894">
    <property type="entry name" value="C-terminal effector domain of the bipartite response regulators"/>
    <property type="match status" value="1"/>
</dbReference>
<proteinExistence type="predicted"/>
<dbReference type="Proteomes" id="UP000199679">
    <property type="component" value="Chromosome I"/>
</dbReference>
<evidence type="ECO:0000313" key="6">
    <source>
        <dbReference type="EMBL" id="SDT03411.1"/>
    </source>
</evidence>
<dbReference type="EMBL" id="LT629740">
    <property type="protein sequence ID" value="SDT03411.1"/>
    <property type="molecule type" value="Genomic_DNA"/>
</dbReference>
<dbReference type="InterPro" id="IPR036388">
    <property type="entry name" value="WH-like_DNA-bd_sf"/>
</dbReference>
<reference evidence="6 7" key="1">
    <citation type="submission" date="2016-10" db="EMBL/GenBank/DDBJ databases">
        <authorList>
            <person name="de Groot N.N."/>
        </authorList>
    </citation>
    <scope>NUCLEOTIDE SEQUENCE [LARGE SCALE GENOMIC DNA]</scope>
    <source>
        <strain evidence="6 7">MP1X4</strain>
    </source>
</reference>